<name>A0A168D5X6_9HYPO</name>
<feature type="compositionally biased region" description="Acidic residues" evidence="11">
    <location>
        <begin position="1043"/>
        <end position="1053"/>
    </location>
</feature>
<feature type="region of interest" description="Disordered" evidence="11">
    <location>
        <begin position="793"/>
        <end position="865"/>
    </location>
</feature>
<dbReference type="PANTHER" id="PTHR23198:SF6">
    <property type="entry name" value="NUCLEAR PORE COMPLEX PROTEIN NUP98-NUP96"/>
    <property type="match status" value="1"/>
</dbReference>
<dbReference type="InterPro" id="IPR007230">
    <property type="entry name" value="Nup98_auto-Pept-S59_dom"/>
</dbReference>
<dbReference type="Pfam" id="PF13634">
    <property type="entry name" value="Nucleoporin_FG"/>
    <property type="match status" value="4"/>
</dbReference>
<dbReference type="GO" id="GO:0051028">
    <property type="term" value="P:mRNA transport"/>
    <property type="evidence" value="ECO:0007669"/>
    <property type="project" value="UniProtKB-KW"/>
</dbReference>
<dbReference type="InterPro" id="IPR025574">
    <property type="entry name" value="Nucleoporin_FG_rpt"/>
</dbReference>
<dbReference type="PANTHER" id="PTHR23198">
    <property type="entry name" value="NUCLEOPORIN"/>
    <property type="match status" value="1"/>
</dbReference>
<evidence type="ECO:0000256" key="2">
    <source>
        <dbReference type="ARBA" id="ARBA00008926"/>
    </source>
</evidence>
<feature type="region of interest" description="Disordered" evidence="11">
    <location>
        <begin position="1041"/>
        <end position="1083"/>
    </location>
</feature>
<evidence type="ECO:0000256" key="7">
    <source>
        <dbReference type="ARBA" id="ARBA00022927"/>
    </source>
</evidence>
<dbReference type="Gene3D" id="3.30.1610.10">
    <property type="entry name" value="Peptidase S59, nucleoporin"/>
    <property type="match status" value="1"/>
</dbReference>
<dbReference type="GO" id="GO:0000973">
    <property type="term" value="P:post-transcriptional tethering of RNA polymerase II gene DNA at nuclear periphery"/>
    <property type="evidence" value="ECO:0007669"/>
    <property type="project" value="TreeGrafter"/>
</dbReference>
<dbReference type="Pfam" id="PF04096">
    <property type="entry name" value="Nucleoporin2"/>
    <property type="match status" value="1"/>
</dbReference>
<feature type="compositionally biased region" description="Polar residues" evidence="11">
    <location>
        <begin position="815"/>
        <end position="824"/>
    </location>
</feature>
<sequence length="1954" mass="206159">MSFGGFGGFGQNNNNNNNQQSTTFGGFGANNNAAANTGFGASNSGGFGQNNTSGGGMFGNTNNTSGGGFGASTSGGFGTNNSGGFGSKPSFGSSTTLFGANTSNNNAAGTNTFGGFGTNNTAANTSTPFGGATNTGGGIFGANKPTTFGTTNPGAGSSLFGGGNTTTGGFGASNTGFGANAALGDPPGTASTPFNAFTEKETNTNITNSFQNILFQDPYKKWSAEELRLVDYAQGRRHGNATGGGAFGVGSNFGGFGNNTTNNAQTGSAFGATSNNSTGGGLFGNNTNNAATTNTGFGAGGFGANNQNNNAAGGGLFGNANKPGGMFGGNNATQNQQAGGGLFGGGTGGFGASTNNAFGSNNNANATGGGLFGNSANKTGGGFSFSNNNNANTNTTSTFGGGNTANAFGSNANNTGGGLFGSAPAANNQTAGSGLFGNNNQQQNAGTGFGNAFGSQQNQNQQSGGLFGNQQKPATGGLFGNTAANTNSGGGLFGANNTQQQQNSGGGLFGNTNNAAGGGGLFAANKPATGGSIFGAGNANQQPAAGSSLFGGGQQQQQNSGGGLFGTNNAQQKPGGLFGSSTNTGGGLFGSQNNQATGGGLFGNSMNQQQNQSTLGNSLLGSTQQNAAPQGLTANLNDVSAYGSPSLFAGMNGNEVSNPGPLATPLNGSSKPRRSSILPMYKLAPATAASRFATPQKRGFGFSYSSYGTPGGSPASSISSTPSGGMGRSLLGSSTAGSLSKSISASNLRRSFNTEDSILTPGAFSASSNTRWYGSTGSKKLVINRDIRSDLFSTPQKDKADASSGPRKLSKRVSFDTSTVNANEEPSARAALPAPEGTPTSQSDETTPRQTRSSNGANGVQTPEMEQVKGNELAIVHEEDASVTPEVQVSLGFDNAPGDYWMQPTRTELQNMNRMQRQRVDNLTIGRENVGYIRFKVPVDISSIELDDLCGGIIQLEPRSATVYPVQAKKPPVGKGLNVPAEISLEQSWPRGGRDKRITSDPKRFNKHVERLKRIPDTTFESYDKDTGVWTFGVEHFTTYGLDDSDEESDDETMQSPPLDTPTRHLGLQAPNTSQGAGAARRSSVVKGLPGAFLESHELRQDDYANEQPFLGVSSADSAPNNVSLSMEDDIASGLGDGYDMSDDEDLTRSSLGLHPAAELDDISSEAGEDTRRGTPGGILRARMRAVKDSAGPVTLEVADGDDWMEMLRNTVSPVKRDRQLLRELNQSPSKSRDGDAVVGLDLRKSSIWGKGFLREDGSAGTMGAQTAMGKSRGFATSIDLMNSLFEKPKAARQMTSGPTPAKGFPQWPYERHDKNPTMSSEEKRFHDASRPTWGPKEILVVTRSLETTQARHNELDDADIVQFQRSGVQTEKQDVRLAKFATQSSKNYLSAQDKVTEIRQFDGIPKATLRASSLMDIFHFQEMSNPAHVNEKRVWELASILFDSNTDAGSVEPEDLARKQRLSRFWSDLVEQASITNVGLAGSTEEKAVASLAGHRVAEACKFLLDGKNFRLGTLVSLIGTSEAAKKDVREQLKAWHDSKMLSEFSEPIRAIYELLSGNVCVCEGMKNVPVEDRMESFVISQKFGLDWRQSFGLRLWYAISQQDGAEVAMQKFKDDIEQDREELPRPWYLEQGLKPVWNDTNGEARQDLLWGLLQLFADRTTDLEAILRPENSQLSPLDMRLCWQLGQALSATGRASFGKRGDEKADATTIAYAAQLTAAGEWLEAVFVLLHLRNANARTRAVQEHLCRHAGLIGPDSGSTFALLTDRFQIPASWLWEALALYMRSVKHDASAEVHCLIRAGEFTEAHRVLVQQVAPQAVIERDYATLSSLLSQFQGQVESIPGWSQGGEMYGHFLGLVQHRSRGEKAPALLLEKLLAGLKAMSEETGEIEILRYAAVSDMADETAREILKLAKKKQDMELRNRILNLPLTQDRLLAYSVDLGMDRFREVASH</sequence>
<dbReference type="FunFam" id="3.30.1610.10:FF:000003">
    <property type="entry name" value="Nucleoporin SONB, putative"/>
    <property type="match status" value="1"/>
</dbReference>
<protein>
    <submittedName>
        <fullName evidence="13">Nucleoporin SONB</fullName>
    </submittedName>
</protein>
<feature type="compositionally biased region" description="Gly residues" evidence="11">
    <location>
        <begin position="549"/>
        <end position="565"/>
    </location>
</feature>
<dbReference type="GO" id="GO:0003723">
    <property type="term" value="F:RNA binding"/>
    <property type="evidence" value="ECO:0007669"/>
    <property type="project" value="TreeGrafter"/>
</dbReference>
<comment type="similarity">
    <text evidence="2">Belongs to the nucleoporin GLFG family.</text>
</comment>
<feature type="compositionally biased region" description="Gly residues" evidence="11">
    <location>
        <begin position="1"/>
        <end position="10"/>
    </location>
</feature>
<feature type="domain" description="Peptidase S59" evidence="12">
    <location>
        <begin position="897"/>
        <end position="1037"/>
    </location>
</feature>
<keyword evidence="4" id="KW-0677">Repeat</keyword>
<dbReference type="GO" id="GO:0044614">
    <property type="term" value="C:nuclear pore cytoplasmic filaments"/>
    <property type="evidence" value="ECO:0007669"/>
    <property type="project" value="TreeGrafter"/>
</dbReference>
<keyword evidence="7" id="KW-0653">Protein transport</keyword>
<dbReference type="GO" id="GO:0017056">
    <property type="term" value="F:structural constituent of nuclear pore"/>
    <property type="evidence" value="ECO:0007669"/>
    <property type="project" value="InterPro"/>
</dbReference>
<dbReference type="Proteomes" id="UP000078544">
    <property type="component" value="Unassembled WGS sequence"/>
</dbReference>
<dbReference type="EMBL" id="AZGY01000006">
    <property type="protein sequence ID" value="KZZ97391.1"/>
    <property type="molecule type" value="Genomic_DNA"/>
</dbReference>
<dbReference type="GO" id="GO:0006606">
    <property type="term" value="P:protein import into nucleus"/>
    <property type="evidence" value="ECO:0007669"/>
    <property type="project" value="TreeGrafter"/>
</dbReference>
<gene>
    <name evidence="13" type="ORF">AAL_03355</name>
</gene>
<organism evidence="13 14">
    <name type="scientific">Moelleriella libera RCEF 2490</name>
    <dbReference type="NCBI Taxonomy" id="1081109"/>
    <lineage>
        <taxon>Eukaryota</taxon>
        <taxon>Fungi</taxon>
        <taxon>Dikarya</taxon>
        <taxon>Ascomycota</taxon>
        <taxon>Pezizomycotina</taxon>
        <taxon>Sordariomycetes</taxon>
        <taxon>Hypocreomycetidae</taxon>
        <taxon>Hypocreales</taxon>
        <taxon>Clavicipitaceae</taxon>
        <taxon>Moelleriella</taxon>
    </lineage>
</organism>
<evidence type="ECO:0000256" key="6">
    <source>
        <dbReference type="ARBA" id="ARBA00022816"/>
    </source>
</evidence>
<evidence type="ECO:0000256" key="4">
    <source>
        <dbReference type="ARBA" id="ARBA00022737"/>
    </source>
</evidence>
<feature type="compositionally biased region" description="Low complexity" evidence="11">
    <location>
        <begin position="494"/>
        <end position="503"/>
    </location>
</feature>
<dbReference type="GO" id="GO:0008139">
    <property type="term" value="F:nuclear localization sequence binding"/>
    <property type="evidence" value="ECO:0007669"/>
    <property type="project" value="TreeGrafter"/>
</dbReference>
<keyword evidence="9" id="KW-0906">Nuclear pore complex</keyword>
<dbReference type="PROSITE" id="PS51434">
    <property type="entry name" value="NUP_C"/>
    <property type="match status" value="1"/>
</dbReference>
<feature type="compositionally biased region" description="Low complexity" evidence="11">
    <location>
        <begin position="436"/>
        <end position="471"/>
    </location>
</feature>
<dbReference type="InterPro" id="IPR036903">
    <property type="entry name" value="Nup98_auto-Pept-S59_dom_sf"/>
</dbReference>
<dbReference type="InterPro" id="IPR021967">
    <property type="entry name" value="Nup98_C"/>
</dbReference>
<keyword evidence="5" id="KW-0068">Autocatalytic cleavage</keyword>
<dbReference type="STRING" id="1081109.A0A168D5X6"/>
<evidence type="ECO:0000256" key="3">
    <source>
        <dbReference type="ARBA" id="ARBA00022448"/>
    </source>
</evidence>
<evidence type="ECO:0000256" key="8">
    <source>
        <dbReference type="ARBA" id="ARBA00023010"/>
    </source>
</evidence>
<dbReference type="GO" id="GO:0034398">
    <property type="term" value="P:telomere tethering at nuclear periphery"/>
    <property type="evidence" value="ECO:0007669"/>
    <property type="project" value="TreeGrafter"/>
</dbReference>
<dbReference type="GO" id="GO:0006405">
    <property type="term" value="P:RNA export from nucleus"/>
    <property type="evidence" value="ECO:0007669"/>
    <property type="project" value="TreeGrafter"/>
</dbReference>
<accession>A0A168D5X6</accession>
<evidence type="ECO:0000256" key="10">
    <source>
        <dbReference type="ARBA" id="ARBA00023242"/>
    </source>
</evidence>
<dbReference type="Gene3D" id="1.25.40.690">
    <property type="match status" value="1"/>
</dbReference>
<feature type="compositionally biased region" description="Acidic residues" evidence="11">
    <location>
        <begin position="1159"/>
        <end position="1168"/>
    </location>
</feature>
<feature type="compositionally biased region" description="Polar residues" evidence="11">
    <location>
        <begin position="838"/>
        <end position="861"/>
    </location>
</feature>
<feature type="compositionally biased region" description="Polar residues" evidence="11">
    <location>
        <begin position="604"/>
        <end position="624"/>
    </location>
</feature>
<evidence type="ECO:0000256" key="5">
    <source>
        <dbReference type="ARBA" id="ARBA00022813"/>
    </source>
</evidence>
<comment type="subcellular location">
    <subcellularLocation>
        <location evidence="1">Nucleus</location>
        <location evidence="1">Nuclear pore complex</location>
    </subcellularLocation>
</comment>
<dbReference type="FunFam" id="1.10.10.2360:FF:000001">
    <property type="entry name" value="Nuclear pore complex protein Nup98-Nup96"/>
    <property type="match status" value="1"/>
</dbReference>
<proteinExistence type="inferred from homology"/>
<evidence type="ECO:0000256" key="9">
    <source>
        <dbReference type="ARBA" id="ARBA00023132"/>
    </source>
</evidence>
<feature type="region of interest" description="Disordered" evidence="11">
    <location>
        <begin position="544"/>
        <end position="624"/>
    </location>
</feature>
<keyword evidence="10" id="KW-0539">Nucleus</keyword>
<dbReference type="Pfam" id="PF12110">
    <property type="entry name" value="Nup96"/>
    <property type="match status" value="1"/>
</dbReference>
<comment type="caution">
    <text evidence="13">The sequence shown here is derived from an EMBL/GenBank/DDBJ whole genome shotgun (WGS) entry which is preliminary data.</text>
</comment>
<feature type="region of interest" description="Disordered" evidence="11">
    <location>
        <begin position="711"/>
        <end position="733"/>
    </location>
</feature>
<evidence type="ECO:0000313" key="14">
    <source>
        <dbReference type="Proteomes" id="UP000078544"/>
    </source>
</evidence>
<feature type="compositionally biased region" description="Low complexity" evidence="11">
    <location>
        <begin position="11"/>
        <end position="29"/>
    </location>
</feature>
<evidence type="ECO:0000259" key="12">
    <source>
        <dbReference type="PROSITE" id="PS51434"/>
    </source>
</evidence>
<feature type="region of interest" description="Disordered" evidence="11">
    <location>
        <begin position="652"/>
        <end position="674"/>
    </location>
</feature>
<dbReference type="SUPFAM" id="SSF82215">
    <property type="entry name" value="C-terminal autoproteolytic domain of nucleoporin nup98"/>
    <property type="match status" value="1"/>
</dbReference>
<dbReference type="InterPro" id="IPR037665">
    <property type="entry name" value="Nucleoporin_S59-like"/>
</dbReference>
<evidence type="ECO:0000313" key="13">
    <source>
        <dbReference type="EMBL" id="KZZ97391.1"/>
    </source>
</evidence>
<dbReference type="OrthoDB" id="3797628at2759"/>
<reference evidence="13 14" key="1">
    <citation type="journal article" date="2016" name="Genome Biol. Evol.">
        <title>Divergent and convergent evolution of fungal pathogenicity.</title>
        <authorList>
            <person name="Shang Y."/>
            <person name="Xiao G."/>
            <person name="Zheng P."/>
            <person name="Cen K."/>
            <person name="Zhan S."/>
            <person name="Wang C."/>
        </authorList>
    </citation>
    <scope>NUCLEOTIDE SEQUENCE [LARGE SCALE GENOMIC DNA]</scope>
    <source>
        <strain evidence="13 14">RCEF 2490</strain>
    </source>
</reference>
<feature type="region of interest" description="Disordered" evidence="11">
    <location>
        <begin position="1155"/>
        <end position="1179"/>
    </location>
</feature>
<feature type="region of interest" description="Disordered" evidence="11">
    <location>
        <begin position="1"/>
        <end position="29"/>
    </location>
</feature>
<keyword evidence="6" id="KW-0509">mRNA transport</keyword>
<evidence type="ECO:0000256" key="1">
    <source>
        <dbReference type="ARBA" id="ARBA00004567"/>
    </source>
</evidence>
<dbReference type="Gene3D" id="1.10.10.2360">
    <property type="match status" value="1"/>
</dbReference>
<evidence type="ECO:0000256" key="11">
    <source>
        <dbReference type="SAM" id="MobiDB-lite"/>
    </source>
</evidence>
<keyword evidence="14" id="KW-1185">Reference proteome</keyword>
<keyword evidence="8" id="KW-0811">Translocation</keyword>
<keyword evidence="3" id="KW-0813">Transport</keyword>
<feature type="region of interest" description="Disordered" evidence="11">
    <location>
        <begin position="431"/>
        <end position="511"/>
    </location>
</feature>